<dbReference type="EMBL" id="AP028923">
    <property type="protein sequence ID" value="BET03266.1"/>
    <property type="molecule type" value="Genomic_DNA"/>
</dbReference>
<evidence type="ECO:0000313" key="2">
    <source>
        <dbReference type="Proteomes" id="UP001307889"/>
    </source>
</evidence>
<gene>
    <name evidence="1" type="ORF">NTJ_16085</name>
</gene>
<reference evidence="1 2" key="1">
    <citation type="submission" date="2023-09" db="EMBL/GenBank/DDBJ databases">
        <title>Nesidiocoris tenuis whole genome shotgun sequence.</title>
        <authorList>
            <person name="Shibata T."/>
            <person name="Shimoda M."/>
            <person name="Kobayashi T."/>
            <person name="Uehara T."/>
        </authorList>
    </citation>
    <scope>NUCLEOTIDE SEQUENCE [LARGE SCALE GENOMIC DNA]</scope>
    <source>
        <strain evidence="1 2">Japan</strain>
    </source>
</reference>
<organism evidence="1 2">
    <name type="scientific">Nesidiocoris tenuis</name>
    <dbReference type="NCBI Taxonomy" id="355587"/>
    <lineage>
        <taxon>Eukaryota</taxon>
        <taxon>Metazoa</taxon>
        <taxon>Ecdysozoa</taxon>
        <taxon>Arthropoda</taxon>
        <taxon>Hexapoda</taxon>
        <taxon>Insecta</taxon>
        <taxon>Pterygota</taxon>
        <taxon>Neoptera</taxon>
        <taxon>Paraneoptera</taxon>
        <taxon>Hemiptera</taxon>
        <taxon>Heteroptera</taxon>
        <taxon>Panheteroptera</taxon>
        <taxon>Cimicomorpha</taxon>
        <taxon>Miridae</taxon>
        <taxon>Dicyphina</taxon>
        <taxon>Nesidiocoris</taxon>
    </lineage>
</organism>
<evidence type="ECO:0008006" key="3">
    <source>
        <dbReference type="Google" id="ProtNLM"/>
    </source>
</evidence>
<sequence length="99" mass="10859">MNFVFDLTLIFFANQLWGSNKIFRIVFQSAGESTGALTNSHHSLSQSCCAFGRWGLKRNLCRAVSSWKNEGDDGTPQSSVPQVACCYGNCTFQALATNV</sequence>
<accession>A0ABN7BFX4</accession>
<protein>
    <recommendedName>
        <fullName evidence="3">Secreted protein</fullName>
    </recommendedName>
</protein>
<name>A0ABN7BFX4_9HEMI</name>
<keyword evidence="2" id="KW-1185">Reference proteome</keyword>
<dbReference type="Proteomes" id="UP001307889">
    <property type="component" value="Chromosome 15"/>
</dbReference>
<evidence type="ECO:0000313" key="1">
    <source>
        <dbReference type="EMBL" id="BET03266.1"/>
    </source>
</evidence>
<proteinExistence type="predicted"/>